<accession>A0A3D9V9N8</accession>
<reference evidence="3 4" key="1">
    <citation type="submission" date="2018-08" db="EMBL/GenBank/DDBJ databases">
        <title>Sequencing the genomes of 1000 actinobacteria strains.</title>
        <authorList>
            <person name="Klenk H.-P."/>
        </authorList>
    </citation>
    <scope>NUCLEOTIDE SEQUENCE [LARGE SCALE GENOMIC DNA]</scope>
    <source>
        <strain evidence="3 4">DSM 22891</strain>
    </source>
</reference>
<dbReference type="Proteomes" id="UP000256485">
    <property type="component" value="Unassembled WGS sequence"/>
</dbReference>
<feature type="transmembrane region" description="Helical" evidence="2">
    <location>
        <begin position="43"/>
        <end position="67"/>
    </location>
</feature>
<keyword evidence="2" id="KW-1133">Transmembrane helix</keyword>
<dbReference type="AlphaFoldDB" id="A0A3D9V9N8"/>
<evidence type="ECO:0000256" key="2">
    <source>
        <dbReference type="SAM" id="Phobius"/>
    </source>
</evidence>
<proteinExistence type="predicted"/>
<keyword evidence="2" id="KW-0812">Transmembrane</keyword>
<organism evidence="3 4">
    <name type="scientific">Thermasporomyces composti</name>
    <dbReference type="NCBI Taxonomy" id="696763"/>
    <lineage>
        <taxon>Bacteria</taxon>
        <taxon>Bacillati</taxon>
        <taxon>Actinomycetota</taxon>
        <taxon>Actinomycetes</taxon>
        <taxon>Propionibacteriales</taxon>
        <taxon>Nocardioidaceae</taxon>
        <taxon>Thermasporomyces</taxon>
    </lineage>
</organism>
<feature type="compositionally biased region" description="Polar residues" evidence="1">
    <location>
        <begin position="201"/>
        <end position="211"/>
    </location>
</feature>
<evidence type="ECO:0000313" key="3">
    <source>
        <dbReference type="EMBL" id="REF37413.1"/>
    </source>
</evidence>
<comment type="caution">
    <text evidence="3">The sequence shown here is derived from an EMBL/GenBank/DDBJ whole genome shotgun (WGS) entry which is preliminary data.</text>
</comment>
<keyword evidence="2" id="KW-0472">Membrane</keyword>
<evidence type="ECO:0000313" key="4">
    <source>
        <dbReference type="Proteomes" id="UP000256485"/>
    </source>
</evidence>
<feature type="compositionally biased region" description="Basic and acidic residues" evidence="1">
    <location>
        <begin position="96"/>
        <end position="109"/>
    </location>
</feature>
<feature type="compositionally biased region" description="Polar residues" evidence="1">
    <location>
        <begin position="79"/>
        <end position="95"/>
    </location>
</feature>
<keyword evidence="4" id="KW-1185">Reference proteome</keyword>
<gene>
    <name evidence="3" type="ORF">DFJ64_2857</name>
</gene>
<protein>
    <submittedName>
        <fullName evidence="3">Uncharacterized protein</fullName>
    </submittedName>
</protein>
<feature type="compositionally biased region" description="Low complexity" evidence="1">
    <location>
        <begin position="130"/>
        <end position="177"/>
    </location>
</feature>
<evidence type="ECO:0000256" key="1">
    <source>
        <dbReference type="SAM" id="MobiDB-lite"/>
    </source>
</evidence>
<name>A0A3D9V9N8_THECX</name>
<dbReference type="EMBL" id="QTUC01000001">
    <property type="protein sequence ID" value="REF37413.1"/>
    <property type="molecule type" value="Genomic_DNA"/>
</dbReference>
<feature type="region of interest" description="Disordered" evidence="1">
    <location>
        <begin position="79"/>
        <end position="221"/>
    </location>
</feature>
<sequence length="360" mass="37685">MPADFEREVTDRLSLLRTDLDKVTWADGATIRRRGHQRQVRRAATTGAAVVTVVGALGYSAIVGLPYDPVTLATRYLQSSSADRTAVTSPGGTTESSERSPTDSERTSDRSSSTRASGVAVPAPHPTRPGSPEDTSPSPTTPMGTSPEATTPGPTPSTPSTSPSESPSPSTPSESPATTPPSRPDPAASLLTSEEMPKVNDSGTSWTSTGTEDGEGASPASVCQASDLRSLGAVAVARRNFVWGSDAQVAGASVVAVFGSTKEARAASRTYATWLSDCAWGSPHGPNDISVSSGVARWWWIGRELSDGSGEMEIVGLVRRGRAVSVIVWHQAGQDLNYESDPMEPALRAAWNRLSDYTTG</sequence>